<dbReference type="EMBL" id="CAJVPZ010018356">
    <property type="protein sequence ID" value="CAG8687236.1"/>
    <property type="molecule type" value="Genomic_DNA"/>
</dbReference>
<dbReference type="OrthoDB" id="10541482at2759"/>
<comment type="caution">
    <text evidence="1">The sequence shown here is derived from an EMBL/GenBank/DDBJ whole genome shotgun (WGS) entry which is preliminary data.</text>
</comment>
<proteinExistence type="predicted"/>
<organism evidence="1 2">
    <name type="scientific">Racocetra fulgida</name>
    <dbReference type="NCBI Taxonomy" id="60492"/>
    <lineage>
        <taxon>Eukaryota</taxon>
        <taxon>Fungi</taxon>
        <taxon>Fungi incertae sedis</taxon>
        <taxon>Mucoromycota</taxon>
        <taxon>Glomeromycotina</taxon>
        <taxon>Glomeromycetes</taxon>
        <taxon>Diversisporales</taxon>
        <taxon>Gigasporaceae</taxon>
        <taxon>Racocetra</taxon>
    </lineage>
</organism>
<protein>
    <submittedName>
        <fullName evidence="1">10252_t:CDS:1</fullName>
    </submittedName>
</protein>
<sequence>IYGEDCLCQPIELNRKSKSSEYQQDLTTKQSLDFSFVPNFSTSSSLPIINNNKIVEVEAPVTIEVPVVKTPDVMKNQINQIREFV</sequence>
<name>A0A9N9ES70_9GLOM</name>
<gene>
    <name evidence="1" type="ORF">RFULGI_LOCUS9828</name>
</gene>
<feature type="non-terminal residue" evidence="1">
    <location>
        <position position="85"/>
    </location>
</feature>
<dbReference type="AlphaFoldDB" id="A0A9N9ES70"/>
<reference evidence="1" key="1">
    <citation type="submission" date="2021-06" db="EMBL/GenBank/DDBJ databases">
        <authorList>
            <person name="Kallberg Y."/>
            <person name="Tangrot J."/>
            <person name="Rosling A."/>
        </authorList>
    </citation>
    <scope>NUCLEOTIDE SEQUENCE</scope>
    <source>
        <strain evidence="1">IN212</strain>
    </source>
</reference>
<accession>A0A9N9ES70</accession>
<dbReference type="Proteomes" id="UP000789396">
    <property type="component" value="Unassembled WGS sequence"/>
</dbReference>
<evidence type="ECO:0000313" key="1">
    <source>
        <dbReference type="EMBL" id="CAG8687236.1"/>
    </source>
</evidence>
<evidence type="ECO:0000313" key="2">
    <source>
        <dbReference type="Proteomes" id="UP000789396"/>
    </source>
</evidence>
<keyword evidence="2" id="KW-1185">Reference proteome</keyword>